<dbReference type="GO" id="GO:0006598">
    <property type="term" value="P:polyamine catabolic process"/>
    <property type="evidence" value="ECO:0007669"/>
    <property type="project" value="TreeGrafter"/>
</dbReference>
<dbReference type="HOGENOM" id="CLU_030756_2_1_9"/>
<name>C8NFS2_9LACT</name>
<organism evidence="1 2">
    <name type="scientific">Granulicatella adiacens ATCC 49175</name>
    <dbReference type="NCBI Taxonomy" id="638301"/>
    <lineage>
        <taxon>Bacteria</taxon>
        <taxon>Bacillati</taxon>
        <taxon>Bacillota</taxon>
        <taxon>Bacilli</taxon>
        <taxon>Lactobacillales</taxon>
        <taxon>Carnobacteriaceae</taxon>
        <taxon>Granulicatella</taxon>
    </lineage>
</organism>
<dbReference type="FunFam" id="3.40.50.880:FF:000030">
    <property type="entry name" value="Gamma-glutamyl-gamma-aminobutyrate hydrolase PuuD"/>
    <property type="match status" value="1"/>
</dbReference>
<dbReference type="Gene3D" id="3.40.50.880">
    <property type="match status" value="1"/>
</dbReference>
<keyword evidence="2" id="KW-1185">Reference proteome</keyword>
<proteinExistence type="predicted"/>
<dbReference type="CDD" id="cd01745">
    <property type="entry name" value="GATase1_2"/>
    <property type="match status" value="1"/>
</dbReference>
<dbReference type="InterPro" id="IPR011697">
    <property type="entry name" value="Peptidase_C26"/>
</dbReference>
<evidence type="ECO:0000313" key="1">
    <source>
        <dbReference type="EMBL" id="EEW37408.1"/>
    </source>
</evidence>
<dbReference type="AlphaFoldDB" id="C8NFS2"/>
<evidence type="ECO:0000313" key="2">
    <source>
        <dbReference type="Proteomes" id="UP000005926"/>
    </source>
</evidence>
<reference evidence="1 2" key="1">
    <citation type="submission" date="2009-08" db="EMBL/GenBank/DDBJ databases">
        <authorList>
            <person name="Muzny D."/>
            <person name="Qin X."/>
            <person name="Deng J."/>
            <person name="Jiang H."/>
            <person name="Liu Y."/>
            <person name="Qu J."/>
            <person name="Song X.-Z."/>
            <person name="Zhang L."/>
            <person name="Thornton R."/>
            <person name="Coyle M."/>
            <person name="Francisco L."/>
            <person name="Jackson L."/>
            <person name="Javaid M."/>
            <person name="Korchina V."/>
            <person name="Kovar C."/>
            <person name="Mata R."/>
            <person name="Mathew T."/>
            <person name="Ngo R."/>
            <person name="Nguyen L."/>
            <person name="Nguyen N."/>
            <person name="Okwuonu G."/>
            <person name="Ongeri F."/>
            <person name="Pham C."/>
            <person name="Simmons D."/>
            <person name="Wilczek-Boney K."/>
            <person name="Hale W."/>
            <person name="Jakkamsetti A."/>
            <person name="Pham P."/>
            <person name="Ruth R."/>
            <person name="San Lucas F."/>
            <person name="Warren J."/>
            <person name="Zhang J."/>
            <person name="Zhao Z."/>
            <person name="Zhou C."/>
            <person name="Zhu D."/>
            <person name="Lee S."/>
            <person name="Bess C."/>
            <person name="Blankenburg K."/>
            <person name="Forbes L."/>
            <person name="Fu Q."/>
            <person name="Gubbala S."/>
            <person name="Hirani K."/>
            <person name="Jayaseelan J.C."/>
            <person name="Lara F."/>
            <person name="Munidasa M."/>
            <person name="Palculict T."/>
            <person name="Patil S."/>
            <person name="Pu L.-L."/>
            <person name="Saada N."/>
            <person name="Tang L."/>
            <person name="Weissenberger G."/>
            <person name="Zhu Y."/>
            <person name="Hemphill L."/>
            <person name="Shang Y."/>
            <person name="Youmans B."/>
            <person name="Ayvaz T."/>
            <person name="Ross M."/>
            <person name="Santibanez J."/>
            <person name="Aqrawi P."/>
            <person name="Gross S."/>
            <person name="Joshi V."/>
            <person name="Fowler G."/>
            <person name="Nazareth L."/>
            <person name="Reid J."/>
            <person name="Worley K."/>
            <person name="Petrosino J."/>
            <person name="Highlander S."/>
            <person name="Gibbs R."/>
        </authorList>
    </citation>
    <scope>NUCLEOTIDE SEQUENCE [LARGE SCALE GENOMIC DNA]</scope>
    <source>
        <strain evidence="1 2">ATCC 49175</strain>
    </source>
</reference>
<dbReference type="PROSITE" id="PS51273">
    <property type="entry name" value="GATASE_TYPE_1"/>
    <property type="match status" value="1"/>
</dbReference>
<dbReference type="Pfam" id="PF07722">
    <property type="entry name" value="Peptidase_C26"/>
    <property type="match status" value="1"/>
</dbReference>
<dbReference type="PANTHER" id="PTHR43235:SF1">
    <property type="entry name" value="GLUTAMINE AMIDOTRANSFERASE PB2B2.05-RELATED"/>
    <property type="match status" value="1"/>
</dbReference>
<dbReference type="InterPro" id="IPR029062">
    <property type="entry name" value="Class_I_gatase-like"/>
</dbReference>
<dbReference type="STRING" id="638301.HMPREF0444_0767"/>
<gene>
    <name evidence="1" type="ORF">HMPREF0444_0767</name>
</gene>
<accession>C8NFS2</accession>
<sequence length="248" mass="27688">MQTYPLIGIAGNHRQDNTEEDRYILSYAPNGFVRGLEKAKAIPVIIPISTPEFAKEFISRLDGLLLAGGQDVSPLLYGEEPHLNLARTYPARDAFEIELIKEAYRQHKPIFAVCRGLQILNVALGGTLYQDIESQYDNISVKHTQKTMPSQPTHTIQIASGSELSRVLGTTTPVNSYHHQAVKQLASDFVPVAWSTDGLIEAFESKSEDQSVVAVQWHPELLIEDSNVMQGLFDNFVERVNRSKQNAK</sequence>
<comment type="caution">
    <text evidence="1">The sequence shown here is derived from an EMBL/GenBank/DDBJ whole genome shotgun (WGS) entry which is preliminary data.</text>
</comment>
<protein>
    <submittedName>
        <fullName evidence="1">Peptidase C26</fullName>
    </submittedName>
</protein>
<dbReference type="Proteomes" id="UP000005926">
    <property type="component" value="Unassembled WGS sequence"/>
</dbReference>
<dbReference type="InterPro" id="IPR044668">
    <property type="entry name" value="PuuD-like"/>
</dbReference>
<dbReference type="PANTHER" id="PTHR43235">
    <property type="entry name" value="GLUTAMINE AMIDOTRANSFERASE PB2B2.05-RELATED"/>
    <property type="match status" value="1"/>
</dbReference>
<dbReference type="RefSeq" id="WP_005606701.1">
    <property type="nucleotide sequence ID" value="NZ_CP102283.1"/>
</dbReference>
<dbReference type="GO" id="GO:0005829">
    <property type="term" value="C:cytosol"/>
    <property type="evidence" value="ECO:0007669"/>
    <property type="project" value="TreeGrafter"/>
</dbReference>
<dbReference type="GeneID" id="78412894"/>
<dbReference type="EMBL" id="ACKZ01000016">
    <property type="protein sequence ID" value="EEW37408.1"/>
    <property type="molecule type" value="Genomic_DNA"/>
</dbReference>
<dbReference type="GO" id="GO:0033969">
    <property type="term" value="F:gamma-glutamyl-gamma-aminobutyrate hydrolase activity"/>
    <property type="evidence" value="ECO:0007669"/>
    <property type="project" value="TreeGrafter"/>
</dbReference>
<dbReference type="SUPFAM" id="SSF52317">
    <property type="entry name" value="Class I glutamine amidotransferase-like"/>
    <property type="match status" value="1"/>
</dbReference>
<dbReference type="eggNOG" id="COG2071">
    <property type="taxonomic scope" value="Bacteria"/>
</dbReference>